<dbReference type="Pfam" id="PF16264">
    <property type="entry name" value="SatD"/>
    <property type="match status" value="1"/>
</dbReference>
<gene>
    <name evidence="1" type="ORF">RBR11_18275</name>
</gene>
<dbReference type="InterPro" id="IPR032580">
    <property type="entry name" value="SatD"/>
</dbReference>
<protein>
    <submittedName>
        <fullName evidence="1">SatD family protein</fullName>
    </submittedName>
</protein>
<reference evidence="1 2" key="1">
    <citation type="submission" date="2023-08" db="EMBL/GenBank/DDBJ databases">
        <title>Microbacterium sp. nov., isolated from a waste landfill.</title>
        <authorList>
            <person name="Wen W."/>
        </authorList>
    </citation>
    <scope>NUCLEOTIDE SEQUENCE [LARGE SCALE GENOMIC DNA]</scope>
    <source>
        <strain evidence="1 2">ASV81</strain>
    </source>
</reference>
<sequence>MDVAVIADIVGSRRLPDRSEAQRTFERVVAQAEFDLPLAVEPLQATAGDELQGRYATLDAALASLLLVQLALPAGHELRFGIGVGAIRAIDGGGSGAAPRLQDGPAWWAARAAIDTVHARQQRAVPTSRIWIVGAPEEDARMHTTIDVANAYALARDELVMRMSPRERRLVYGRSLGRTQAELAGDEGISQSAVSQALASAGAASVVLGFEALQGRARS</sequence>
<name>A0ABU0XL38_9MICO</name>
<evidence type="ECO:0000313" key="1">
    <source>
        <dbReference type="EMBL" id="MDQ4215867.1"/>
    </source>
</evidence>
<dbReference type="EMBL" id="JAVFCB010000017">
    <property type="protein sequence ID" value="MDQ4215867.1"/>
    <property type="molecule type" value="Genomic_DNA"/>
</dbReference>
<keyword evidence="2" id="KW-1185">Reference proteome</keyword>
<dbReference type="Proteomes" id="UP001230289">
    <property type="component" value="Unassembled WGS sequence"/>
</dbReference>
<organism evidence="1 2">
    <name type="scientific">Microbacterium capsulatum</name>
    <dbReference type="NCBI Taxonomy" id="3041921"/>
    <lineage>
        <taxon>Bacteria</taxon>
        <taxon>Bacillati</taxon>
        <taxon>Actinomycetota</taxon>
        <taxon>Actinomycetes</taxon>
        <taxon>Micrococcales</taxon>
        <taxon>Microbacteriaceae</taxon>
        <taxon>Microbacterium</taxon>
    </lineage>
</organism>
<comment type="caution">
    <text evidence="1">The sequence shown here is derived from an EMBL/GenBank/DDBJ whole genome shotgun (WGS) entry which is preliminary data.</text>
</comment>
<dbReference type="RefSeq" id="WP_308490817.1">
    <property type="nucleotide sequence ID" value="NZ_JAVFCB010000017.1"/>
</dbReference>
<proteinExistence type="predicted"/>
<accession>A0ABU0XL38</accession>
<evidence type="ECO:0000313" key="2">
    <source>
        <dbReference type="Proteomes" id="UP001230289"/>
    </source>
</evidence>